<proteinExistence type="predicted"/>
<evidence type="ECO:0000256" key="1">
    <source>
        <dbReference type="SAM" id="MobiDB-lite"/>
    </source>
</evidence>
<feature type="region of interest" description="Disordered" evidence="1">
    <location>
        <begin position="1"/>
        <end position="45"/>
    </location>
</feature>
<evidence type="ECO:0000313" key="3">
    <source>
        <dbReference type="Proteomes" id="UP000005850"/>
    </source>
</evidence>
<evidence type="ECO:0000313" key="2">
    <source>
        <dbReference type="EMBL" id="AIG28174.1"/>
    </source>
</evidence>
<dbReference type="RefSeq" id="WP_003334859.1">
    <property type="nucleotide sequence ID" value="NZ_CP007806.1"/>
</dbReference>
<accession>A0A075R8J7</accession>
<organism evidence="2 3">
    <name type="scientific">Brevibacillus laterosporus LMG 15441</name>
    <dbReference type="NCBI Taxonomy" id="1042163"/>
    <lineage>
        <taxon>Bacteria</taxon>
        <taxon>Bacillati</taxon>
        <taxon>Bacillota</taxon>
        <taxon>Bacilli</taxon>
        <taxon>Bacillales</taxon>
        <taxon>Paenibacillaceae</taxon>
        <taxon>Brevibacillus</taxon>
    </lineage>
</organism>
<gene>
    <name evidence="2" type="ORF">BRLA_c038910</name>
</gene>
<reference evidence="2 3" key="1">
    <citation type="journal article" date="2011" name="J. Bacteriol.">
        <title>Genome sequence of Brevibacillus laterosporus LMG 15441, a pathogen of invertebrates.</title>
        <authorList>
            <person name="Djukic M."/>
            <person name="Poehlein A."/>
            <person name="Thurmer A."/>
            <person name="Daniel R."/>
        </authorList>
    </citation>
    <scope>NUCLEOTIDE SEQUENCE [LARGE SCALE GENOMIC DNA]</scope>
    <source>
        <strain evidence="2 3">LMG 15441</strain>
    </source>
</reference>
<sequence>MNMDKKRFSNNSNERSETNTQPKKTQDDRPGFGDKKLEGPDRPST</sequence>
<feature type="compositionally biased region" description="Basic and acidic residues" evidence="1">
    <location>
        <begin position="24"/>
        <end position="45"/>
    </location>
</feature>
<keyword evidence="3" id="KW-1185">Reference proteome</keyword>
<name>A0A075R8J7_BRELA</name>
<dbReference type="STRING" id="1042163.BRLA_c038910"/>
<dbReference type="HOGENOM" id="CLU_217471_0_0_9"/>
<dbReference type="AlphaFoldDB" id="A0A075R8J7"/>
<dbReference type="EMBL" id="CP007806">
    <property type="protein sequence ID" value="AIG28174.1"/>
    <property type="molecule type" value="Genomic_DNA"/>
</dbReference>
<dbReference type="Proteomes" id="UP000005850">
    <property type="component" value="Chromosome"/>
</dbReference>
<protein>
    <submittedName>
        <fullName evidence="2">Uncharacterized protein</fullName>
    </submittedName>
</protein>
<dbReference type="KEGG" id="blr:BRLA_c038910"/>